<comment type="caution">
    <text evidence="1">The sequence shown here is derived from an EMBL/GenBank/DDBJ whole genome shotgun (WGS) entry which is preliminary data.</text>
</comment>
<dbReference type="AlphaFoldDB" id="A0A0F9EM98"/>
<gene>
    <name evidence="1" type="ORF">LCGC14_2056990</name>
</gene>
<name>A0A0F9EM98_9ZZZZ</name>
<accession>A0A0F9EM98</accession>
<organism evidence="1">
    <name type="scientific">marine sediment metagenome</name>
    <dbReference type="NCBI Taxonomy" id="412755"/>
    <lineage>
        <taxon>unclassified sequences</taxon>
        <taxon>metagenomes</taxon>
        <taxon>ecological metagenomes</taxon>
    </lineage>
</organism>
<reference evidence="1" key="1">
    <citation type="journal article" date="2015" name="Nature">
        <title>Complex archaea that bridge the gap between prokaryotes and eukaryotes.</title>
        <authorList>
            <person name="Spang A."/>
            <person name="Saw J.H."/>
            <person name="Jorgensen S.L."/>
            <person name="Zaremba-Niedzwiedzka K."/>
            <person name="Martijn J."/>
            <person name="Lind A.E."/>
            <person name="van Eijk R."/>
            <person name="Schleper C."/>
            <person name="Guy L."/>
            <person name="Ettema T.J."/>
        </authorList>
    </citation>
    <scope>NUCLEOTIDE SEQUENCE</scope>
</reference>
<protein>
    <submittedName>
        <fullName evidence="1">Uncharacterized protein</fullName>
    </submittedName>
</protein>
<dbReference type="EMBL" id="LAZR01024409">
    <property type="protein sequence ID" value="KKL75228.1"/>
    <property type="molecule type" value="Genomic_DNA"/>
</dbReference>
<evidence type="ECO:0000313" key="1">
    <source>
        <dbReference type="EMBL" id="KKL75228.1"/>
    </source>
</evidence>
<proteinExistence type="predicted"/>
<sequence>MDLWKYHDDVNSFNTISEERRQEIIKIMLTEAAASEYYYISMLCSVIKHLDNNLALKLFNNYILYGSNYTYDTEKAHFVVKNVYARNSIKSDVKNLLKKSKNKSILRTILMLEDISYDEEELGLRALSGMKYAPDSLFINRYKPSVEAVKKLPPVMRLKAIESLLSNNNISYNILENFSNSDEFKSLLFGAVLRHNDRVNTVCKKYHEVINRATQSITTVKGDCENCGKYSIAIKSTRVGTITGLNNTRIGQSLQNSGCALCGRWGQQDKQIVLEK</sequence>